<comment type="caution">
    <text evidence="4">The sequence shown here is derived from an EMBL/GenBank/DDBJ whole genome shotgun (WGS) entry which is preliminary data.</text>
</comment>
<dbReference type="SUPFAM" id="SSF53474">
    <property type="entry name" value="alpha/beta-Hydrolases"/>
    <property type="match status" value="1"/>
</dbReference>
<dbReference type="RefSeq" id="WP_188869316.1">
    <property type="nucleotide sequence ID" value="NZ_BMOO01000001.1"/>
</dbReference>
<dbReference type="AlphaFoldDB" id="A0A830FXZ8"/>
<name>A0A830FXZ8_9EURY</name>
<organism evidence="4 6">
    <name type="scientific">Halarchaeum rubridurum</name>
    <dbReference type="NCBI Taxonomy" id="489911"/>
    <lineage>
        <taxon>Archaea</taxon>
        <taxon>Methanobacteriati</taxon>
        <taxon>Methanobacteriota</taxon>
        <taxon>Stenosarchaea group</taxon>
        <taxon>Halobacteria</taxon>
        <taxon>Halobacteriales</taxon>
        <taxon>Halobacteriaceae</taxon>
    </lineage>
</organism>
<gene>
    <name evidence="4" type="ORF">GCM10009017_04100</name>
    <name evidence="5" type="ORF">J2752_000952</name>
</gene>
<evidence type="ECO:0000256" key="2">
    <source>
        <dbReference type="SAM" id="MobiDB-lite"/>
    </source>
</evidence>
<dbReference type="InterPro" id="IPR008979">
    <property type="entry name" value="Galactose-bd-like_sf"/>
</dbReference>
<dbReference type="InterPro" id="IPR013736">
    <property type="entry name" value="Xaa-Pro_dipept_C"/>
</dbReference>
<dbReference type="EMBL" id="JAGGKO010000001">
    <property type="protein sequence ID" value="MBP1954071.1"/>
    <property type="molecule type" value="Genomic_DNA"/>
</dbReference>
<dbReference type="PANTHER" id="PTHR43056:SF10">
    <property type="entry name" value="COCE_NOND FAMILY, PUTATIVE (AFU_ORTHOLOGUE AFUA_7G00600)-RELATED"/>
    <property type="match status" value="1"/>
</dbReference>
<dbReference type="Gene3D" id="2.60.120.260">
    <property type="entry name" value="Galactose-binding domain-like"/>
    <property type="match status" value="1"/>
</dbReference>
<dbReference type="InterPro" id="IPR006311">
    <property type="entry name" value="TAT_signal"/>
</dbReference>
<sequence length="623" mass="67688">MTDSLSMDRRRFLHLLGVGAGAAAVGGTAFGDVLTGGAEAASDRPDPQETVMVEMRDGVRLATDVYRPSGDGSYPTLVYRTPYGKDASAPVTGIRPAVERGFAVVVQDVRGRFASEGSADWEPVFEEGPDGYDTIEWAAAQPWSTGSVGMLGLSYMGMTTWLAAVEDPPSLEAILPQIPSWYDYDQLGYQSGGLLEMGNLLSWLATNSADTVDRLDVPDARKAALRDGLDDLVANVHEEGYEQLPLTDVSQINEVVPFWKRYLHHYTKDEYWNRVSIPQQIGSVSVPILHVGGWYDAFKGGMSDVYDAIESAADEDVRENHHMIMGPWTHLTYGTDATAIGAHEFGEGSSSQAAVAGLALDWFDHWLTDSTSERVASLPKVRYFQMGENEWREADEWPPSPTRTDLYLNSGGDAGASADDGTLERDMPLERQPADAYTYDPRDPVPTTGGTSVLLQADSPGISDQSGIEGRPDVLVYSTPALDGPVSVAGRSELTLFVSSSAPDTDFTAKLVDVHPDGTALNVAEGGVRTRFRDSLTDPELMEPGSVQELSIRIRHTAHTFDAGHRIRLDVTSSNFPRFDRNPNTGAVPATAGERDLTTADQRVYHDEDRPSRIEIPVTAGTL</sequence>
<dbReference type="Proteomes" id="UP000765891">
    <property type="component" value="Unassembled WGS sequence"/>
</dbReference>
<dbReference type="SMART" id="SM00939">
    <property type="entry name" value="PepX_C"/>
    <property type="match status" value="1"/>
</dbReference>
<dbReference type="InterPro" id="IPR050585">
    <property type="entry name" value="Xaa-Pro_dipeptidyl-ppase/CocE"/>
</dbReference>
<reference evidence="5" key="3">
    <citation type="submission" date="2021-03" db="EMBL/GenBank/DDBJ databases">
        <title>Genomic Encyclopedia of Type Strains, Phase IV (KMG-IV): sequencing the most valuable type-strain genomes for metagenomic binning, comparative biology and taxonomic classification.</title>
        <authorList>
            <person name="Goeker M."/>
        </authorList>
    </citation>
    <scope>NUCLEOTIDE SEQUENCE</scope>
    <source>
        <strain evidence="5">DSM 22443</strain>
    </source>
</reference>
<keyword evidence="1 5" id="KW-0378">Hydrolase</keyword>
<dbReference type="NCBIfam" id="TIGR00976">
    <property type="entry name" value="CocE_NonD"/>
    <property type="match status" value="1"/>
</dbReference>
<dbReference type="GO" id="GO:0008239">
    <property type="term" value="F:dipeptidyl-peptidase activity"/>
    <property type="evidence" value="ECO:0007669"/>
    <property type="project" value="InterPro"/>
</dbReference>
<dbReference type="InterPro" id="IPR029058">
    <property type="entry name" value="AB_hydrolase_fold"/>
</dbReference>
<dbReference type="InterPro" id="IPR005674">
    <property type="entry name" value="CocE/Ser_esterase"/>
</dbReference>
<reference evidence="4" key="2">
    <citation type="submission" date="2020-09" db="EMBL/GenBank/DDBJ databases">
        <authorList>
            <person name="Sun Q."/>
            <person name="Ohkuma M."/>
        </authorList>
    </citation>
    <scope>NUCLEOTIDE SEQUENCE</scope>
    <source>
        <strain evidence="4">JCM 16108</strain>
    </source>
</reference>
<reference evidence="4" key="1">
    <citation type="journal article" date="2014" name="Int. J. Syst. Evol. Microbiol.">
        <title>Complete genome sequence of Corynebacterium casei LMG S-19264T (=DSM 44701T), isolated from a smear-ripened cheese.</title>
        <authorList>
            <consortium name="US DOE Joint Genome Institute (JGI-PGF)"/>
            <person name="Walter F."/>
            <person name="Albersmeier A."/>
            <person name="Kalinowski J."/>
            <person name="Ruckert C."/>
        </authorList>
    </citation>
    <scope>NUCLEOTIDE SEQUENCE</scope>
    <source>
        <strain evidence="4">JCM 16108</strain>
    </source>
</reference>
<dbReference type="OrthoDB" id="189882at2157"/>
<evidence type="ECO:0000256" key="1">
    <source>
        <dbReference type="ARBA" id="ARBA00022801"/>
    </source>
</evidence>
<proteinExistence type="predicted"/>
<evidence type="ECO:0000313" key="6">
    <source>
        <dbReference type="Proteomes" id="UP000614609"/>
    </source>
</evidence>
<evidence type="ECO:0000313" key="5">
    <source>
        <dbReference type="EMBL" id="MBP1954071.1"/>
    </source>
</evidence>
<dbReference type="InterPro" id="IPR000383">
    <property type="entry name" value="Xaa-Pro-like_dom"/>
</dbReference>
<feature type="region of interest" description="Disordered" evidence="2">
    <location>
        <begin position="434"/>
        <end position="469"/>
    </location>
</feature>
<dbReference type="Proteomes" id="UP000614609">
    <property type="component" value="Unassembled WGS sequence"/>
</dbReference>
<evidence type="ECO:0000313" key="4">
    <source>
        <dbReference type="EMBL" id="GGM57094.1"/>
    </source>
</evidence>
<dbReference type="SUPFAM" id="SSF49785">
    <property type="entry name" value="Galactose-binding domain-like"/>
    <property type="match status" value="1"/>
</dbReference>
<protein>
    <submittedName>
        <fullName evidence="5">Putative CocE/NonD family hydrolase</fullName>
    </submittedName>
    <submittedName>
        <fullName evidence="4">X-Pro dipeptidyl-peptidase</fullName>
    </submittedName>
</protein>
<dbReference type="Pfam" id="PF08530">
    <property type="entry name" value="PepX_C"/>
    <property type="match status" value="1"/>
</dbReference>
<dbReference type="Gene3D" id="3.40.50.1820">
    <property type="entry name" value="alpha/beta hydrolase"/>
    <property type="match status" value="1"/>
</dbReference>
<dbReference type="PROSITE" id="PS51318">
    <property type="entry name" value="TAT"/>
    <property type="match status" value="1"/>
</dbReference>
<dbReference type="Pfam" id="PF02129">
    <property type="entry name" value="Peptidase_S15"/>
    <property type="match status" value="1"/>
</dbReference>
<dbReference type="Gene3D" id="1.10.3020.10">
    <property type="entry name" value="alpha-amino acid ester hydrolase ( Helical cap domain)"/>
    <property type="match status" value="1"/>
</dbReference>
<dbReference type="EMBL" id="BMOO01000001">
    <property type="protein sequence ID" value="GGM57094.1"/>
    <property type="molecule type" value="Genomic_DNA"/>
</dbReference>
<evidence type="ECO:0000259" key="3">
    <source>
        <dbReference type="SMART" id="SM00939"/>
    </source>
</evidence>
<dbReference type="PANTHER" id="PTHR43056">
    <property type="entry name" value="PEPTIDASE S9 PROLYL OLIGOPEPTIDASE"/>
    <property type="match status" value="1"/>
</dbReference>
<feature type="domain" description="Xaa-Pro dipeptidyl-peptidase C-terminal" evidence="3">
    <location>
        <begin position="360"/>
        <end position="615"/>
    </location>
</feature>
<keyword evidence="6" id="KW-1185">Reference proteome</keyword>
<accession>A0A830FXZ8</accession>